<dbReference type="Pfam" id="PF00892">
    <property type="entry name" value="EamA"/>
    <property type="match status" value="2"/>
</dbReference>
<accession>A0ABD2RIR6</accession>
<feature type="transmembrane region" description="Helical" evidence="6">
    <location>
        <begin position="279"/>
        <end position="299"/>
    </location>
</feature>
<dbReference type="AlphaFoldDB" id="A0ABD2RIR6"/>
<name>A0ABD2RIR6_9SOLN</name>
<dbReference type="Proteomes" id="UP001627284">
    <property type="component" value="Unassembled WGS sequence"/>
</dbReference>
<dbReference type="InterPro" id="IPR000620">
    <property type="entry name" value="EamA_dom"/>
</dbReference>
<keyword evidence="4 6" id="KW-1133">Transmembrane helix</keyword>
<proteinExistence type="inferred from homology"/>
<comment type="similarity">
    <text evidence="2 6">Belongs to the drug/metabolite transporter (DMT) superfamily. Plant drug/metabolite exporter (P-DME) (TC 2.A.7.4) family.</text>
</comment>
<feature type="transmembrane region" description="Helical" evidence="6">
    <location>
        <begin position="68"/>
        <end position="89"/>
    </location>
</feature>
<gene>
    <name evidence="8" type="ORF">AABB24_032384</name>
</gene>
<evidence type="ECO:0000313" key="9">
    <source>
        <dbReference type="Proteomes" id="UP001627284"/>
    </source>
</evidence>
<feature type="transmembrane region" description="Helical" evidence="6">
    <location>
        <begin position="133"/>
        <end position="152"/>
    </location>
</feature>
<comment type="subcellular location">
    <subcellularLocation>
        <location evidence="1 6">Membrane</location>
        <topology evidence="1 6">Multi-pass membrane protein</topology>
    </subcellularLocation>
</comment>
<comment type="caution">
    <text evidence="8">The sequence shown here is derived from an EMBL/GenBank/DDBJ whole genome shotgun (WGS) entry which is preliminary data.</text>
</comment>
<dbReference type="PANTHER" id="PTHR31218">
    <property type="entry name" value="WAT1-RELATED PROTEIN"/>
    <property type="match status" value="1"/>
</dbReference>
<evidence type="ECO:0000256" key="6">
    <source>
        <dbReference type="RuleBase" id="RU363077"/>
    </source>
</evidence>
<feature type="transmembrane region" description="Helical" evidence="6">
    <location>
        <begin position="249"/>
        <end position="267"/>
    </location>
</feature>
<keyword evidence="3 6" id="KW-0812">Transmembrane</keyword>
<dbReference type="InterPro" id="IPR030184">
    <property type="entry name" value="WAT1-related"/>
</dbReference>
<evidence type="ECO:0000256" key="1">
    <source>
        <dbReference type="ARBA" id="ARBA00004141"/>
    </source>
</evidence>
<feature type="transmembrane region" description="Helical" evidence="6">
    <location>
        <begin position="101"/>
        <end position="121"/>
    </location>
</feature>
<keyword evidence="9" id="KW-1185">Reference proteome</keyword>
<organism evidence="8 9">
    <name type="scientific">Solanum stoloniferum</name>
    <dbReference type="NCBI Taxonomy" id="62892"/>
    <lineage>
        <taxon>Eukaryota</taxon>
        <taxon>Viridiplantae</taxon>
        <taxon>Streptophyta</taxon>
        <taxon>Embryophyta</taxon>
        <taxon>Tracheophyta</taxon>
        <taxon>Spermatophyta</taxon>
        <taxon>Magnoliopsida</taxon>
        <taxon>eudicotyledons</taxon>
        <taxon>Gunneridae</taxon>
        <taxon>Pentapetalae</taxon>
        <taxon>asterids</taxon>
        <taxon>lamiids</taxon>
        <taxon>Solanales</taxon>
        <taxon>Solanaceae</taxon>
        <taxon>Solanoideae</taxon>
        <taxon>Solaneae</taxon>
        <taxon>Solanum</taxon>
    </lineage>
</organism>
<dbReference type="InterPro" id="IPR037185">
    <property type="entry name" value="EmrE-like"/>
</dbReference>
<feature type="transmembrane region" description="Helical" evidence="6">
    <location>
        <begin position="12"/>
        <end position="30"/>
    </location>
</feature>
<dbReference type="SUPFAM" id="SSF103481">
    <property type="entry name" value="Multidrug resistance efflux transporter EmrE"/>
    <property type="match status" value="2"/>
</dbReference>
<feature type="domain" description="EamA" evidence="7">
    <location>
        <begin position="10"/>
        <end position="147"/>
    </location>
</feature>
<evidence type="ECO:0000313" key="8">
    <source>
        <dbReference type="EMBL" id="KAL3331744.1"/>
    </source>
</evidence>
<reference evidence="8 9" key="1">
    <citation type="submission" date="2024-05" db="EMBL/GenBank/DDBJ databases">
        <title>De novo assembly of an allotetraploid wild potato.</title>
        <authorList>
            <person name="Hosaka A.J."/>
        </authorList>
    </citation>
    <scope>NUCLEOTIDE SEQUENCE [LARGE SCALE GENOMIC DNA]</scope>
    <source>
        <tissue evidence="8">Young leaves</tissue>
    </source>
</reference>
<evidence type="ECO:0000256" key="5">
    <source>
        <dbReference type="ARBA" id="ARBA00023136"/>
    </source>
</evidence>
<feature type="transmembrane region" description="Helical" evidence="6">
    <location>
        <begin position="305"/>
        <end position="325"/>
    </location>
</feature>
<sequence>MGFETYKPTIVMIALQFMYAAITLCTRVTLVQGLSARVFVVYRQTIAFLLIAPIAFGRRKTGNSICLGWKSFWLIFLAALIGVTINQNIYFSGLYYSSSSIASATGNLVPAFTFLMAWVMGLEKLQMKSLRSIAKVIGTILCVVGAVAMALIKGPKLLNSQFIPTNGLLLILGKENSANLESNWMLGVILLIASAICWSFWLILQVTLSANCPDHLCLTAWLCLFAAIQSGFATIFIEPNINSWKITSSLELISCLYTGFSSAVSFFGQAWCISRRGPLFSAMFNPLCTVIVTIFASTFMKEEMYTGSLVGSLAVIFGLYVVLWGKSKDKKEENIIVDEEPVKQHNIQETTIRIQDSNLDLITSCKIDLEEPLLTKIPTNNEDDK</sequence>
<evidence type="ECO:0000256" key="4">
    <source>
        <dbReference type="ARBA" id="ARBA00022989"/>
    </source>
</evidence>
<feature type="transmembrane region" description="Helical" evidence="6">
    <location>
        <begin position="184"/>
        <end position="204"/>
    </location>
</feature>
<feature type="transmembrane region" description="Helical" evidence="6">
    <location>
        <begin position="216"/>
        <end position="237"/>
    </location>
</feature>
<keyword evidence="5 6" id="KW-0472">Membrane</keyword>
<evidence type="ECO:0000256" key="2">
    <source>
        <dbReference type="ARBA" id="ARBA00007635"/>
    </source>
</evidence>
<dbReference type="GO" id="GO:0016020">
    <property type="term" value="C:membrane"/>
    <property type="evidence" value="ECO:0007669"/>
    <property type="project" value="UniProtKB-SubCell"/>
</dbReference>
<evidence type="ECO:0000256" key="3">
    <source>
        <dbReference type="ARBA" id="ARBA00022692"/>
    </source>
</evidence>
<protein>
    <recommendedName>
        <fullName evidence="6">WAT1-related protein</fullName>
    </recommendedName>
</protein>
<evidence type="ECO:0000259" key="7">
    <source>
        <dbReference type="Pfam" id="PF00892"/>
    </source>
</evidence>
<feature type="domain" description="EamA" evidence="7">
    <location>
        <begin position="186"/>
        <end position="323"/>
    </location>
</feature>
<feature type="transmembrane region" description="Helical" evidence="6">
    <location>
        <begin position="36"/>
        <end position="56"/>
    </location>
</feature>
<dbReference type="EMBL" id="JBJKTR010000019">
    <property type="protein sequence ID" value="KAL3331744.1"/>
    <property type="molecule type" value="Genomic_DNA"/>
</dbReference>